<dbReference type="Gene3D" id="3.80.10.10">
    <property type="entry name" value="Ribonuclease Inhibitor"/>
    <property type="match status" value="1"/>
</dbReference>
<organism evidence="3 4">
    <name type="scientific">Marasmiellus scandens</name>
    <dbReference type="NCBI Taxonomy" id="2682957"/>
    <lineage>
        <taxon>Eukaryota</taxon>
        <taxon>Fungi</taxon>
        <taxon>Dikarya</taxon>
        <taxon>Basidiomycota</taxon>
        <taxon>Agaricomycotina</taxon>
        <taxon>Agaricomycetes</taxon>
        <taxon>Agaricomycetidae</taxon>
        <taxon>Agaricales</taxon>
        <taxon>Marasmiineae</taxon>
        <taxon>Omphalotaceae</taxon>
        <taxon>Marasmiellus</taxon>
    </lineage>
</organism>
<feature type="coiled-coil region" evidence="1">
    <location>
        <begin position="86"/>
        <end position="123"/>
    </location>
</feature>
<comment type="caution">
    <text evidence="3">The sequence shown here is derived from an EMBL/GenBank/DDBJ whole genome shotgun (WGS) entry which is preliminary data.</text>
</comment>
<dbReference type="Gene3D" id="1.20.1280.50">
    <property type="match status" value="1"/>
</dbReference>
<evidence type="ECO:0000313" key="4">
    <source>
        <dbReference type="Proteomes" id="UP001498398"/>
    </source>
</evidence>
<evidence type="ECO:0000313" key="3">
    <source>
        <dbReference type="EMBL" id="KAK7461336.1"/>
    </source>
</evidence>
<dbReference type="SUPFAM" id="SSF52047">
    <property type="entry name" value="RNI-like"/>
    <property type="match status" value="1"/>
</dbReference>
<keyword evidence="4" id="KW-1185">Reference proteome</keyword>
<accession>A0ABR1JLY6</accession>
<dbReference type="InterPro" id="IPR032675">
    <property type="entry name" value="LRR_dom_sf"/>
</dbReference>
<sequence>MHLRSEPPLPQVPQVNLQLSPTTPRHTNSPIFTISLPQHMENSFLCVNCNSMLAALQVPPYFEAMPILSRSHLPSAREVHQIRCQLDEMQGTLDLYDKEIERLDAALQKLATKRKNLQKSMDERRALVAPVRKLPPELLIEIFRFCIDDYSLSVIEFPSRSLKAPTLLLSQVSSHWRNATLSVTSLWSHISIDLGYSTPKARWLEVLSLIKLYLIRSGFALLTLKVETCRKRKITQLAHMMFQTLARQSIRWQHVTLDLRPDFFEHVVFQSPPLKKFLGFPYPFLESLVLDWQNEPHQSPVRPMQGQNDIGKWLSGIIRGSPVLEILKLPNLLDQIGCTICVPFNYLSRVSISGRYSGTHDQLRSPLRILCQIPKLESLQVVHDWYYGEQEFLKFQETVRSTRFKSATSSLALRSLAISTTSLVKTSLFMSEMRIPSLTSLCIHIDFCVDADSKDPWLQSFKTMLMNTCSLRSLNLSTGDIIATDQLLSIFPLMPALTEMFLSADCHIMTNQIFQALTIPSQHITSLTAVSEPPLLPVLQVLHLEMTDMYALPSEGGLPDPDSIITMVCSRRLPLSNDEFVIDSELVHFGLHAPARIASASERDWARQLRFATRGALKEHIRRGFTCSLELGEI</sequence>
<name>A0ABR1JLY6_9AGAR</name>
<proteinExistence type="predicted"/>
<evidence type="ECO:0008006" key="5">
    <source>
        <dbReference type="Google" id="ProtNLM"/>
    </source>
</evidence>
<gene>
    <name evidence="3" type="ORF">VKT23_008514</name>
</gene>
<evidence type="ECO:0000256" key="1">
    <source>
        <dbReference type="SAM" id="Coils"/>
    </source>
</evidence>
<feature type="region of interest" description="Disordered" evidence="2">
    <location>
        <begin position="1"/>
        <end position="24"/>
    </location>
</feature>
<evidence type="ECO:0000256" key="2">
    <source>
        <dbReference type="SAM" id="MobiDB-lite"/>
    </source>
</evidence>
<feature type="compositionally biased region" description="Low complexity" evidence="2">
    <location>
        <begin position="12"/>
        <end position="21"/>
    </location>
</feature>
<reference evidence="3 4" key="1">
    <citation type="submission" date="2024-01" db="EMBL/GenBank/DDBJ databases">
        <title>A draft genome for the cacao thread blight pathogen Marasmiellus scandens.</title>
        <authorList>
            <person name="Baruah I.K."/>
            <person name="Leung J."/>
            <person name="Bukari Y."/>
            <person name="Amoako-Attah I."/>
            <person name="Meinhardt L.W."/>
            <person name="Bailey B.A."/>
            <person name="Cohen S.P."/>
        </authorList>
    </citation>
    <scope>NUCLEOTIDE SEQUENCE [LARGE SCALE GENOMIC DNA]</scope>
    <source>
        <strain evidence="3 4">GH-19</strain>
    </source>
</reference>
<protein>
    <recommendedName>
        <fullName evidence="5">F-box domain-containing protein</fullName>
    </recommendedName>
</protein>
<keyword evidence="1" id="KW-0175">Coiled coil</keyword>
<dbReference type="EMBL" id="JBANRG010000013">
    <property type="protein sequence ID" value="KAK7461336.1"/>
    <property type="molecule type" value="Genomic_DNA"/>
</dbReference>
<dbReference type="Proteomes" id="UP001498398">
    <property type="component" value="Unassembled WGS sequence"/>
</dbReference>